<dbReference type="AlphaFoldDB" id="A0A4Y3WR90"/>
<dbReference type="Pfam" id="PF13738">
    <property type="entry name" value="Pyr_redox_3"/>
    <property type="match status" value="1"/>
</dbReference>
<keyword evidence="2" id="KW-0503">Monooxygenase</keyword>
<keyword evidence="1" id="KW-0560">Oxidoreductase</keyword>
<evidence type="ECO:0000313" key="2">
    <source>
        <dbReference type="EMBL" id="GEC21407.1"/>
    </source>
</evidence>
<dbReference type="PANTHER" id="PTHR43539:SF78">
    <property type="entry name" value="FLAVIN-CONTAINING MONOOXYGENASE"/>
    <property type="match status" value="1"/>
</dbReference>
<name>A0A4Y3WR90_9PSEU</name>
<dbReference type="RefSeq" id="WP_141280224.1">
    <property type="nucleotide sequence ID" value="NZ_BAAARZ010000005.1"/>
</dbReference>
<reference evidence="2 3" key="1">
    <citation type="submission" date="2019-06" db="EMBL/GenBank/DDBJ databases">
        <title>Whole genome shotgun sequence of Pseudonocardia hydrocarbonoxydans NBRC 14498.</title>
        <authorList>
            <person name="Hosoyama A."/>
            <person name="Uohara A."/>
            <person name="Ohji S."/>
            <person name="Ichikawa N."/>
        </authorList>
    </citation>
    <scope>NUCLEOTIDE SEQUENCE [LARGE SCALE GENOMIC DNA]</scope>
    <source>
        <strain evidence="2 3">NBRC 14498</strain>
    </source>
</reference>
<accession>A0A4Y3WR90</accession>
<sequence length="345" mass="36913">MTVTVDAVVVGGGQAGLAVGRELQRRGRSFVVLDRETEVGAVWRRRWDSLRLFTPAGFTHLPGLELDAPPDSSPTKDEMADHLVAYVRRFALPVESATTVAAVDRDGERLRVTAVDGRGWRARDVVLATGSHGRPDVPGFAADLDPAIARLHSRDYRRPAQLPDGAVLVVGAGNSGAEIAVDLARAGREVWLSGRDVGHMPRLGSRTYPILRALGRPGAVLARRRLRGGGDPLGRIRPGDLESAGVRRVPRTLGARDGLPVFDGGSTARVAAVVWCTGLRPDHGFVALPVHGADGRLLHRRGITTVPGLYAVGQPYQSSITSHLVGGVGTDARHVVDHLVRRDIR</sequence>
<dbReference type="InterPro" id="IPR050982">
    <property type="entry name" value="Auxin_biosynth/cation_transpt"/>
</dbReference>
<dbReference type="PRINTS" id="PR00368">
    <property type="entry name" value="FADPNR"/>
</dbReference>
<proteinExistence type="predicted"/>
<dbReference type="SUPFAM" id="SSF51905">
    <property type="entry name" value="FAD/NAD(P)-binding domain"/>
    <property type="match status" value="2"/>
</dbReference>
<dbReference type="InterPro" id="IPR036188">
    <property type="entry name" value="FAD/NAD-bd_sf"/>
</dbReference>
<dbReference type="GO" id="GO:0004497">
    <property type="term" value="F:monooxygenase activity"/>
    <property type="evidence" value="ECO:0007669"/>
    <property type="project" value="UniProtKB-KW"/>
</dbReference>
<protein>
    <submittedName>
        <fullName evidence="2">Monooxygenase</fullName>
    </submittedName>
</protein>
<dbReference type="GO" id="GO:0050660">
    <property type="term" value="F:flavin adenine dinucleotide binding"/>
    <property type="evidence" value="ECO:0007669"/>
    <property type="project" value="TreeGrafter"/>
</dbReference>
<comment type="caution">
    <text evidence="2">The sequence shown here is derived from an EMBL/GenBank/DDBJ whole genome shotgun (WGS) entry which is preliminary data.</text>
</comment>
<dbReference type="PANTHER" id="PTHR43539">
    <property type="entry name" value="FLAVIN-BINDING MONOOXYGENASE-LIKE PROTEIN (AFU_ORTHOLOGUE AFUA_4G09220)"/>
    <property type="match status" value="1"/>
</dbReference>
<dbReference type="Proteomes" id="UP000320338">
    <property type="component" value="Unassembled WGS sequence"/>
</dbReference>
<organism evidence="2 3">
    <name type="scientific">Pseudonocardia hydrocarbonoxydans</name>
    <dbReference type="NCBI Taxonomy" id="76726"/>
    <lineage>
        <taxon>Bacteria</taxon>
        <taxon>Bacillati</taxon>
        <taxon>Actinomycetota</taxon>
        <taxon>Actinomycetes</taxon>
        <taxon>Pseudonocardiales</taxon>
        <taxon>Pseudonocardiaceae</taxon>
        <taxon>Pseudonocardia</taxon>
    </lineage>
</organism>
<dbReference type="EMBL" id="BJNG01000034">
    <property type="protein sequence ID" value="GEC21407.1"/>
    <property type="molecule type" value="Genomic_DNA"/>
</dbReference>
<dbReference type="PRINTS" id="PR00411">
    <property type="entry name" value="PNDRDTASEI"/>
</dbReference>
<evidence type="ECO:0000313" key="3">
    <source>
        <dbReference type="Proteomes" id="UP000320338"/>
    </source>
</evidence>
<keyword evidence="3" id="KW-1185">Reference proteome</keyword>
<dbReference type="Gene3D" id="3.50.50.60">
    <property type="entry name" value="FAD/NAD(P)-binding domain"/>
    <property type="match status" value="1"/>
</dbReference>
<evidence type="ECO:0000256" key="1">
    <source>
        <dbReference type="ARBA" id="ARBA00023002"/>
    </source>
</evidence>
<dbReference type="OrthoDB" id="9808049at2"/>
<gene>
    <name evidence="2" type="ORF">PHY01_36900</name>
</gene>